<dbReference type="SUPFAM" id="SSF53850">
    <property type="entry name" value="Periplasmic binding protein-like II"/>
    <property type="match status" value="1"/>
</dbReference>
<dbReference type="NCBIfam" id="TIGR01728">
    <property type="entry name" value="SsuA_fam"/>
    <property type="match status" value="1"/>
</dbReference>
<comment type="subcellular location">
    <subcellularLocation>
        <location evidence="2">Cell inner membrane</location>
    </subcellularLocation>
    <subcellularLocation>
        <location evidence="1">Periplasm</location>
    </subcellularLocation>
</comment>
<keyword evidence="4" id="KW-0813">Transport</keyword>
<sequence>MHRPSLPRLRSALVLAFVAVLALSACSRREDAPTAPSAGAGASAAGSPAAELRLGYFPNITHAPALIGVTNGYFQQELGSTKLTTQTFNAGPEEVSALLGGSLDAGFIGSGPAINAFAKSNGEAVRLIAGSTSGGAQLVVAPDITSPEQLKGKIVATPQAGNTQDIAFKKWLTANNLTNGTGPDAVTVQNIDNPRTLDLFKSGEVAGGWLPEPWSSRLVDAGAKVLVDEKSLWPDGQFPTTVLIVRTAFLQEHPQTVEALLRAEQKSIDFASGQPDQAKTVTNDAIKQLTNSSLAPAVLDRAFTELSFGSDPLAATFPQLAKDSVTAGISEKETNLAGFVDVAPLNNVLTAAGKPTVDAAGLDKAQG</sequence>
<evidence type="ECO:0000256" key="7">
    <source>
        <dbReference type="ARBA" id="ARBA00022729"/>
    </source>
</evidence>
<proteinExistence type="inferred from homology"/>
<evidence type="ECO:0000256" key="8">
    <source>
        <dbReference type="ARBA" id="ARBA00023136"/>
    </source>
</evidence>
<gene>
    <name evidence="10" type="ORF">RM445_18500</name>
</gene>
<evidence type="ECO:0000256" key="9">
    <source>
        <dbReference type="SAM" id="SignalP"/>
    </source>
</evidence>
<organism evidence="10 11">
    <name type="scientific">Pseudonocardia charpentierae</name>
    <dbReference type="NCBI Taxonomy" id="3075545"/>
    <lineage>
        <taxon>Bacteria</taxon>
        <taxon>Bacillati</taxon>
        <taxon>Actinomycetota</taxon>
        <taxon>Actinomycetes</taxon>
        <taxon>Pseudonocardiales</taxon>
        <taxon>Pseudonocardiaceae</taxon>
        <taxon>Pseudonocardia</taxon>
    </lineage>
</organism>
<dbReference type="Proteomes" id="UP001183202">
    <property type="component" value="Unassembled WGS sequence"/>
</dbReference>
<keyword evidence="5" id="KW-1003">Cell membrane</keyword>
<dbReference type="RefSeq" id="WP_311557870.1">
    <property type="nucleotide sequence ID" value="NZ_JAVREJ010000013.1"/>
</dbReference>
<keyword evidence="11" id="KW-1185">Reference proteome</keyword>
<keyword evidence="7 9" id="KW-0732">Signal</keyword>
<dbReference type="Gene3D" id="3.40.190.10">
    <property type="entry name" value="Periplasmic binding protein-like II"/>
    <property type="match status" value="2"/>
</dbReference>
<evidence type="ECO:0000256" key="3">
    <source>
        <dbReference type="ARBA" id="ARBA00010742"/>
    </source>
</evidence>
<dbReference type="PROSITE" id="PS51257">
    <property type="entry name" value="PROKAR_LIPOPROTEIN"/>
    <property type="match status" value="1"/>
</dbReference>
<evidence type="ECO:0000256" key="5">
    <source>
        <dbReference type="ARBA" id="ARBA00022475"/>
    </source>
</evidence>
<feature type="chain" id="PRO_5046078824" evidence="9">
    <location>
        <begin position="28"/>
        <end position="367"/>
    </location>
</feature>
<reference evidence="11" key="1">
    <citation type="submission" date="2023-07" db="EMBL/GenBank/DDBJ databases">
        <title>30 novel species of actinomycetes from the DSMZ collection.</title>
        <authorList>
            <person name="Nouioui I."/>
        </authorList>
    </citation>
    <scope>NUCLEOTIDE SEQUENCE [LARGE SCALE GENOMIC DNA]</scope>
    <source>
        <strain evidence="11">DSM 45834</strain>
    </source>
</reference>
<evidence type="ECO:0000256" key="1">
    <source>
        <dbReference type="ARBA" id="ARBA00004418"/>
    </source>
</evidence>
<evidence type="ECO:0000313" key="11">
    <source>
        <dbReference type="Proteomes" id="UP001183202"/>
    </source>
</evidence>
<feature type="signal peptide" evidence="9">
    <location>
        <begin position="1"/>
        <end position="27"/>
    </location>
</feature>
<dbReference type="EMBL" id="JAVREJ010000013">
    <property type="protein sequence ID" value="MDT0351525.1"/>
    <property type="molecule type" value="Genomic_DNA"/>
</dbReference>
<dbReference type="PANTHER" id="PTHR30024">
    <property type="entry name" value="ALIPHATIC SULFONATES-BINDING PROTEIN-RELATED"/>
    <property type="match status" value="1"/>
</dbReference>
<evidence type="ECO:0000256" key="4">
    <source>
        <dbReference type="ARBA" id="ARBA00022448"/>
    </source>
</evidence>
<dbReference type="CDD" id="cd13553">
    <property type="entry name" value="PBP2_NrtA_CpmA_like"/>
    <property type="match status" value="1"/>
</dbReference>
<evidence type="ECO:0000256" key="6">
    <source>
        <dbReference type="ARBA" id="ARBA00022519"/>
    </source>
</evidence>
<comment type="caution">
    <text evidence="10">The sequence shown here is derived from an EMBL/GenBank/DDBJ whole genome shotgun (WGS) entry which is preliminary data.</text>
</comment>
<dbReference type="InterPro" id="IPR010067">
    <property type="entry name" value="ABC_SsuA_sub-bd"/>
</dbReference>
<protein>
    <submittedName>
        <fullName evidence="10">ABC transporter substrate-binding protein</fullName>
    </submittedName>
</protein>
<accession>A0ABU2NC49</accession>
<evidence type="ECO:0000256" key="2">
    <source>
        <dbReference type="ARBA" id="ARBA00004533"/>
    </source>
</evidence>
<dbReference type="PANTHER" id="PTHR30024:SF47">
    <property type="entry name" value="TAURINE-BINDING PERIPLASMIC PROTEIN"/>
    <property type="match status" value="1"/>
</dbReference>
<comment type="similarity">
    <text evidence="3">Belongs to the bacterial solute-binding protein SsuA/TauA family.</text>
</comment>
<dbReference type="Pfam" id="PF13379">
    <property type="entry name" value="NMT1_2"/>
    <property type="match status" value="1"/>
</dbReference>
<dbReference type="InterPro" id="IPR044527">
    <property type="entry name" value="NrtA/CpmA_ABC-bd_dom"/>
</dbReference>
<keyword evidence="6" id="KW-0997">Cell inner membrane</keyword>
<keyword evidence="8" id="KW-0472">Membrane</keyword>
<evidence type="ECO:0000313" key="10">
    <source>
        <dbReference type="EMBL" id="MDT0351525.1"/>
    </source>
</evidence>
<name>A0ABU2NC49_9PSEU</name>